<dbReference type="GO" id="GO:0006269">
    <property type="term" value="P:DNA replication, synthesis of primer"/>
    <property type="evidence" value="ECO:0007669"/>
    <property type="project" value="UniProtKB-KW"/>
</dbReference>
<dbReference type="InterPro" id="IPR005259">
    <property type="entry name" value="PriA"/>
</dbReference>
<dbReference type="SMART" id="SM00490">
    <property type="entry name" value="HELICc"/>
    <property type="match status" value="1"/>
</dbReference>
<accession>A0A1P8URP3</accession>
<feature type="binding site" evidence="12">
    <location>
        <position position="476"/>
    </location>
    <ligand>
        <name>Zn(2+)</name>
        <dbReference type="ChEBI" id="CHEBI:29105"/>
        <label>1</label>
    </ligand>
</feature>
<dbReference type="EC" id="5.6.2.4" evidence="12"/>
<comment type="catalytic activity">
    <reaction evidence="12">
        <text>Couples ATP hydrolysis with the unwinding of duplex DNA by translocating in the 3'-5' direction.</text>
        <dbReference type="EC" id="5.6.2.4"/>
    </reaction>
</comment>
<dbReference type="Proteomes" id="UP000187059">
    <property type="component" value="Chromosome"/>
</dbReference>
<keyword evidence="6 12" id="KW-0347">Helicase</keyword>
<dbReference type="InterPro" id="IPR027417">
    <property type="entry name" value="P-loop_NTPase"/>
</dbReference>
<dbReference type="GO" id="GO:0043138">
    <property type="term" value="F:3'-5' DNA helicase activity"/>
    <property type="evidence" value="ECO:0007669"/>
    <property type="project" value="UniProtKB-EC"/>
</dbReference>
<dbReference type="KEGG" id="paby:Ga0080574_TMP1664"/>
<evidence type="ECO:0000256" key="3">
    <source>
        <dbReference type="ARBA" id="ARBA00022723"/>
    </source>
</evidence>
<feature type="binding site" evidence="12">
    <location>
        <position position="445"/>
    </location>
    <ligand>
        <name>Zn(2+)</name>
        <dbReference type="ChEBI" id="CHEBI:29105"/>
        <label>2</label>
    </ligand>
</feature>
<comment type="subunit">
    <text evidence="12">Component of the replication restart primosome.</text>
</comment>
<dbReference type="PROSITE" id="PS51192">
    <property type="entry name" value="HELICASE_ATP_BIND_1"/>
    <property type="match status" value="1"/>
</dbReference>
<keyword evidence="10 12" id="KW-0413">Isomerase</keyword>
<gene>
    <name evidence="12" type="primary">priA</name>
    <name evidence="14" type="ORF">Ga0080574_TMP1664</name>
</gene>
<evidence type="ECO:0000313" key="15">
    <source>
        <dbReference type="Proteomes" id="UP000187059"/>
    </source>
</evidence>
<evidence type="ECO:0000256" key="1">
    <source>
        <dbReference type="ARBA" id="ARBA00022515"/>
    </source>
</evidence>
<comment type="catalytic activity">
    <reaction evidence="11 12">
        <text>ATP + H2O = ADP + phosphate + H(+)</text>
        <dbReference type="Rhea" id="RHEA:13065"/>
        <dbReference type="ChEBI" id="CHEBI:15377"/>
        <dbReference type="ChEBI" id="CHEBI:15378"/>
        <dbReference type="ChEBI" id="CHEBI:30616"/>
        <dbReference type="ChEBI" id="CHEBI:43474"/>
        <dbReference type="ChEBI" id="CHEBI:456216"/>
        <dbReference type="EC" id="5.6.2.4"/>
    </reaction>
</comment>
<keyword evidence="8 12" id="KW-0067">ATP-binding</keyword>
<dbReference type="InterPro" id="IPR041236">
    <property type="entry name" value="PriA_C"/>
</dbReference>
<keyword evidence="2 12" id="KW-0235">DNA replication</keyword>
<feature type="binding site" evidence="12">
    <location>
        <position position="463"/>
    </location>
    <ligand>
        <name>Zn(2+)</name>
        <dbReference type="ChEBI" id="CHEBI:29105"/>
        <label>2</label>
    </ligand>
</feature>
<evidence type="ECO:0000256" key="4">
    <source>
        <dbReference type="ARBA" id="ARBA00022741"/>
    </source>
</evidence>
<dbReference type="InterPro" id="IPR014001">
    <property type="entry name" value="Helicase_ATP-bd"/>
</dbReference>
<dbReference type="SUPFAM" id="SSF52540">
    <property type="entry name" value="P-loop containing nucleoside triphosphate hydrolases"/>
    <property type="match status" value="2"/>
</dbReference>
<keyword evidence="9 12" id="KW-0238">DNA-binding</keyword>
<feature type="domain" description="Helicase ATP-binding" evidence="13">
    <location>
        <begin position="209"/>
        <end position="375"/>
    </location>
</feature>
<dbReference type="GO" id="GO:0005524">
    <property type="term" value="F:ATP binding"/>
    <property type="evidence" value="ECO:0007669"/>
    <property type="project" value="UniProtKB-UniRule"/>
</dbReference>
<dbReference type="GO" id="GO:0006270">
    <property type="term" value="P:DNA replication initiation"/>
    <property type="evidence" value="ECO:0007669"/>
    <property type="project" value="TreeGrafter"/>
</dbReference>
<keyword evidence="1 12" id="KW-0639">Primosome</keyword>
<dbReference type="PANTHER" id="PTHR30580:SF0">
    <property type="entry name" value="PRIMOSOMAL PROTEIN N"/>
    <property type="match status" value="1"/>
</dbReference>
<dbReference type="HAMAP" id="MF_00983">
    <property type="entry name" value="PriA"/>
    <property type="match status" value="1"/>
</dbReference>
<dbReference type="GO" id="GO:0006310">
    <property type="term" value="P:DNA recombination"/>
    <property type="evidence" value="ECO:0007669"/>
    <property type="project" value="InterPro"/>
</dbReference>
<evidence type="ECO:0000259" key="13">
    <source>
        <dbReference type="PROSITE" id="PS51192"/>
    </source>
</evidence>
<dbReference type="GO" id="GO:0006302">
    <property type="term" value="P:double-strand break repair"/>
    <property type="evidence" value="ECO:0007669"/>
    <property type="project" value="InterPro"/>
</dbReference>
<dbReference type="InterPro" id="IPR042115">
    <property type="entry name" value="PriA_3primeBD_sf"/>
</dbReference>
<dbReference type="GO" id="GO:1990077">
    <property type="term" value="C:primosome complex"/>
    <property type="evidence" value="ECO:0007669"/>
    <property type="project" value="UniProtKB-UniRule"/>
</dbReference>
<feature type="binding site" evidence="12">
    <location>
        <position position="466"/>
    </location>
    <ligand>
        <name>Zn(2+)</name>
        <dbReference type="ChEBI" id="CHEBI:29105"/>
        <label>2</label>
    </ligand>
</feature>
<dbReference type="Pfam" id="PF18319">
    <property type="entry name" value="Zn_ribbon_PriA"/>
    <property type="match status" value="1"/>
</dbReference>
<keyword evidence="4 12" id="KW-0547">Nucleotide-binding</keyword>
<keyword evidence="7 12" id="KW-0862">Zinc</keyword>
<dbReference type="InterPro" id="IPR011545">
    <property type="entry name" value="DEAD/DEAH_box_helicase_dom"/>
</dbReference>
<keyword evidence="5 12" id="KW-0378">Hydrolase</keyword>
<feature type="binding site" evidence="12">
    <location>
        <position position="439"/>
    </location>
    <ligand>
        <name>Zn(2+)</name>
        <dbReference type="ChEBI" id="CHEBI:29105"/>
        <label>1</label>
    </ligand>
</feature>
<evidence type="ECO:0000256" key="6">
    <source>
        <dbReference type="ARBA" id="ARBA00022806"/>
    </source>
</evidence>
<dbReference type="InterPro" id="IPR041222">
    <property type="entry name" value="PriA_3primeBD"/>
</dbReference>
<evidence type="ECO:0000256" key="12">
    <source>
        <dbReference type="HAMAP-Rule" id="MF_00983"/>
    </source>
</evidence>
<dbReference type="SMART" id="SM00487">
    <property type="entry name" value="DEXDc"/>
    <property type="match status" value="1"/>
</dbReference>
<dbReference type="GO" id="GO:0008270">
    <property type="term" value="F:zinc ion binding"/>
    <property type="evidence" value="ECO:0007669"/>
    <property type="project" value="UniProtKB-UniRule"/>
</dbReference>
<comment type="cofactor">
    <cofactor evidence="12">
        <name>Zn(2+)</name>
        <dbReference type="ChEBI" id="CHEBI:29105"/>
    </cofactor>
    <text evidence="12">Binds 2 zinc ions per subunit.</text>
</comment>
<name>A0A1P8URP3_9RHOB</name>
<feature type="binding site" evidence="12">
    <location>
        <position position="479"/>
    </location>
    <ligand>
        <name>Zn(2+)</name>
        <dbReference type="ChEBI" id="CHEBI:29105"/>
        <label>1</label>
    </ligand>
</feature>
<feature type="binding site" evidence="12">
    <location>
        <position position="436"/>
    </location>
    <ligand>
        <name>Zn(2+)</name>
        <dbReference type="ChEBI" id="CHEBI:29105"/>
        <label>1</label>
    </ligand>
</feature>
<proteinExistence type="inferred from homology"/>
<dbReference type="EMBL" id="CP015093">
    <property type="protein sequence ID" value="APZ51998.1"/>
    <property type="molecule type" value="Genomic_DNA"/>
</dbReference>
<keyword evidence="15" id="KW-1185">Reference proteome</keyword>
<dbReference type="GO" id="GO:0003677">
    <property type="term" value="F:DNA binding"/>
    <property type="evidence" value="ECO:0007669"/>
    <property type="project" value="UniProtKB-UniRule"/>
</dbReference>
<dbReference type="CDD" id="cd17929">
    <property type="entry name" value="DEXHc_priA"/>
    <property type="match status" value="1"/>
</dbReference>
<evidence type="ECO:0000256" key="5">
    <source>
        <dbReference type="ARBA" id="ARBA00022801"/>
    </source>
</evidence>
<evidence type="ECO:0000256" key="2">
    <source>
        <dbReference type="ARBA" id="ARBA00022705"/>
    </source>
</evidence>
<dbReference type="InterPro" id="IPR001650">
    <property type="entry name" value="Helicase_C-like"/>
</dbReference>
<protein>
    <recommendedName>
        <fullName evidence="12">Replication restart protein PriA</fullName>
    </recommendedName>
    <alternativeName>
        <fullName evidence="12">ATP-dependent DNA helicase PriA</fullName>
        <ecNumber evidence="12">5.6.2.4</ecNumber>
    </alternativeName>
    <alternativeName>
        <fullName evidence="12">DNA 3'-5' helicase PriA</fullName>
    </alternativeName>
</protein>
<dbReference type="Gene3D" id="3.40.50.300">
    <property type="entry name" value="P-loop containing nucleotide triphosphate hydrolases"/>
    <property type="match status" value="2"/>
</dbReference>
<evidence type="ECO:0000256" key="7">
    <source>
        <dbReference type="ARBA" id="ARBA00022833"/>
    </source>
</evidence>
<comment type="function">
    <text evidence="12">Initiates the restart of stalled replication forks, which reloads the replicative helicase on sites other than the origin of replication. Recognizes and binds to abandoned replication forks and remodels them to uncover a helicase loading site. Promotes assembly of the primosome at these replication forks.</text>
</comment>
<dbReference type="STRING" id="1250539.Ga0080574_TMP1664"/>
<evidence type="ECO:0000313" key="14">
    <source>
        <dbReference type="EMBL" id="APZ51998.1"/>
    </source>
</evidence>
<dbReference type="PANTHER" id="PTHR30580">
    <property type="entry name" value="PRIMOSOMAL PROTEIN N"/>
    <property type="match status" value="1"/>
</dbReference>
<dbReference type="OrthoDB" id="9759544at2"/>
<dbReference type="Gene3D" id="3.40.1440.60">
    <property type="entry name" value="PriA, 3(prime) DNA-binding domain"/>
    <property type="match status" value="1"/>
</dbReference>
<evidence type="ECO:0000256" key="11">
    <source>
        <dbReference type="ARBA" id="ARBA00048988"/>
    </source>
</evidence>
<evidence type="ECO:0000256" key="9">
    <source>
        <dbReference type="ARBA" id="ARBA00023125"/>
    </source>
</evidence>
<dbReference type="Pfam" id="PF00270">
    <property type="entry name" value="DEAD"/>
    <property type="match status" value="1"/>
</dbReference>
<keyword evidence="3 12" id="KW-0479">Metal-binding</keyword>
<dbReference type="NCBIfam" id="NF004070">
    <property type="entry name" value="PRK05580.2-2"/>
    <property type="match status" value="1"/>
</dbReference>
<dbReference type="NCBIfam" id="TIGR00595">
    <property type="entry name" value="priA"/>
    <property type="match status" value="1"/>
</dbReference>
<organism evidence="14 15">
    <name type="scientific">Salipiger abyssi</name>
    <dbReference type="NCBI Taxonomy" id="1250539"/>
    <lineage>
        <taxon>Bacteria</taxon>
        <taxon>Pseudomonadati</taxon>
        <taxon>Pseudomonadota</taxon>
        <taxon>Alphaproteobacteria</taxon>
        <taxon>Rhodobacterales</taxon>
        <taxon>Roseobacteraceae</taxon>
        <taxon>Salipiger</taxon>
    </lineage>
</organism>
<dbReference type="Pfam" id="PF18074">
    <property type="entry name" value="PriA_C"/>
    <property type="match status" value="1"/>
</dbReference>
<sequence length="729" mass="78870">MDAFYDQGTLVAVLTTQPLDRLLDYRAPEGGCFQGAFVEVPLGPRKVLGVVWGPGKGDFDYAKVRSVIRVLDAVPMRDELRSFLERAGDYTLTPMPAMLRLATRAPGLGEAPSMRRIYRLGEGEPSRLTDARRRVLDVLRDMGGLALTQGELAEAAGVTPSVIKGLAKTGAVREEDAPRDTPFPRLDADYGGKDLAEDQAKAAEVLRAGAASGRYGTVLLKGVTGSGKTEVYLEAVAEALRQGRQALVLLPEIALTAEFLTRVEARFGAKPAEWHSGVTVTERRRVWKQVAQGGAQLVVGARSSLFLPFRDLGLIVVDEEHDTSYKQDEGVLYNARDMAVLRASICSAQVVLASATPSLESWANADAGKYTRLDLTSRFGAAVLPEMRSLDMRGEDLPSNRWVSPTLQAAVRARIAKGEQAMLFLNRRGYAPVTICRACGHQIGCPHCDARMVEHRFLQRLVCHQCGETIPKPETCPSCGAEDKLAAVGPGVERLAEEAAALFPEARLAVLSSDLFGSARALKEEIVRIAEGGADIVIGTQLVAKGHNFPLLTLVGVIDADLGLQGSDLRAAERTFQLMRQVAGRAGRAEKPGVALLQTYQPEHPVIRAILSGDEEGFWKAEAEERRAAGMPPYGRLAGVILSSTDVQEVFDLGNAMARQDAALRRVGAQVYGPAPAPIARVRGRHRVRLLVKAPKGVALQPALAEWAGQFRLKGELRMAIDIDPQNFF</sequence>
<dbReference type="InterPro" id="IPR040498">
    <property type="entry name" value="PriA_CRR"/>
</dbReference>
<dbReference type="RefSeq" id="WP_076697032.1">
    <property type="nucleotide sequence ID" value="NZ_CP015093.1"/>
</dbReference>
<dbReference type="AlphaFoldDB" id="A0A1P8URP3"/>
<comment type="similarity">
    <text evidence="12">Belongs to the helicase family. PriA subfamily.</text>
</comment>
<evidence type="ECO:0000256" key="10">
    <source>
        <dbReference type="ARBA" id="ARBA00023235"/>
    </source>
</evidence>
<dbReference type="GO" id="GO:0016887">
    <property type="term" value="F:ATP hydrolysis activity"/>
    <property type="evidence" value="ECO:0007669"/>
    <property type="project" value="RHEA"/>
</dbReference>
<evidence type="ECO:0000256" key="8">
    <source>
        <dbReference type="ARBA" id="ARBA00022840"/>
    </source>
</evidence>
<feature type="binding site" evidence="12">
    <location>
        <position position="448"/>
    </location>
    <ligand>
        <name>Zn(2+)</name>
        <dbReference type="ChEBI" id="CHEBI:29105"/>
        <label>2</label>
    </ligand>
</feature>
<reference evidence="14 15" key="1">
    <citation type="submission" date="2016-04" db="EMBL/GenBank/DDBJ databases">
        <title>Deep-sea bacteria in the southern Pacific.</title>
        <authorList>
            <person name="Tang K."/>
        </authorList>
    </citation>
    <scope>NUCLEOTIDE SEQUENCE [LARGE SCALE GENOMIC DNA]</scope>
    <source>
        <strain evidence="14 15">JLT2014</strain>
    </source>
</reference>
<dbReference type="FunFam" id="3.40.50.300:FF:000489">
    <property type="entry name" value="Primosome assembly protein PriA"/>
    <property type="match status" value="1"/>
</dbReference>
<dbReference type="Pfam" id="PF17764">
    <property type="entry name" value="PriA_3primeBD"/>
    <property type="match status" value="1"/>
</dbReference>